<feature type="region of interest" description="Disordered" evidence="1">
    <location>
        <begin position="1"/>
        <end position="25"/>
    </location>
</feature>
<gene>
    <name evidence="2" type="ORF">SCLCIDRAFT_34745</name>
</gene>
<reference evidence="2 3" key="1">
    <citation type="submission" date="2014-04" db="EMBL/GenBank/DDBJ databases">
        <authorList>
            <consortium name="DOE Joint Genome Institute"/>
            <person name="Kuo A."/>
            <person name="Kohler A."/>
            <person name="Nagy L.G."/>
            <person name="Floudas D."/>
            <person name="Copeland A."/>
            <person name="Barry K.W."/>
            <person name="Cichocki N."/>
            <person name="Veneault-Fourrey C."/>
            <person name="LaButti K."/>
            <person name="Lindquist E.A."/>
            <person name="Lipzen A."/>
            <person name="Lundell T."/>
            <person name="Morin E."/>
            <person name="Murat C."/>
            <person name="Sun H."/>
            <person name="Tunlid A."/>
            <person name="Henrissat B."/>
            <person name="Grigoriev I.V."/>
            <person name="Hibbett D.S."/>
            <person name="Martin F."/>
            <person name="Nordberg H.P."/>
            <person name="Cantor M.N."/>
            <person name="Hua S.X."/>
        </authorList>
    </citation>
    <scope>NUCLEOTIDE SEQUENCE [LARGE SCALE GENOMIC DNA]</scope>
    <source>
        <strain evidence="2 3">Foug A</strain>
    </source>
</reference>
<dbReference type="InParanoid" id="A0A0C3D0V5"/>
<name>A0A0C3D0V5_9AGAM</name>
<reference evidence="3" key="2">
    <citation type="submission" date="2015-01" db="EMBL/GenBank/DDBJ databases">
        <title>Evolutionary Origins and Diversification of the Mycorrhizal Mutualists.</title>
        <authorList>
            <consortium name="DOE Joint Genome Institute"/>
            <consortium name="Mycorrhizal Genomics Consortium"/>
            <person name="Kohler A."/>
            <person name="Kuo A."/>
            <person name="Nagy L.G."/>
            <person name="Floudas D."/>
            <person name="Copeland A."/>
            <person name="Barry K.W."/>
            <person name="Cichocki N."/>
            <person name="Veneault-Fourrey C."/>
            <person name="LaButti K."/>
            <person name="Lindquist E.A."/>
            <person name="Lipzen A."/>
            <person name="Lundell T."/>
            <person name="Morin E."/>
            <person name="Murat C."/>
            <person name="Riley R."/>
            <person name="Ohm R."/>
            <person name="Sun H."/>
            <person name="Tunlid A."/>
            <person name="Henrissat B."/>
            <person name="Grigoriev I.V."/>
            <person name="Hibbett D.S."/>
            <person name="Martin F."/>
        </authorList>
    </citation>
    <scope>NUCLEOTIDE SEQUENCE [LARGE SCALE GENOMIC DNA]</scope>
    <source>
        <strain evidence="3">Foug A</strain>
    </source>
</reference>
<dbReference type="Proteomes" id="UP000053989">
    <property type="component" value="Unassembled WGS sequence"/>
</dbReference>
<accession>A0A0C3D0V5</accession>
<evidence type="ECO:0000313" key="3">
    <source>
        <dbReference type="Proteomes" id="UP000053989"/>
    </source>
</evidence>
<dbReference type="AlphaFoldDB" id="A0A0C3D0V5"/>
<dbReference type="EMBL" id="KN822800">
    <property type="protein sequence ID" value="KIM50034.1"/>
    <property type="molecule type" value="Genomic_DNA"/>
</dbReference>
<organism evidence="2 3">
    <name type="scientific">Scleroderma citrinum Foug A</name>
    <dbReference type="NCBI Taxonomy" id="1036808"/>
    <lineage>
        <taxon>Eukaryota</taxon>
        <taxon>Fungi</taxon>
        <taxon>Dikarya</taxon>
        <taxon>Basidiomycota</taxon>
        <taxon>Agaricomycotina</taxon>
        <taxon>Agaricomycetes</taxon>
        <taxon>Agaricomycetidae</taxon>
        <taxon>Boletales</taxon>
        <taxon>Sclerodermatineae</taxon>
        <taxon>Sclerodermataceae</taxon>
        <taxon>Scleroderma</taxon>
    </lineage>
</organism>
<evidence type="ECO:0000313" key="2">
    <source>
        <dbReference type="EMBL" id="KIM50034.1"/>
    </source>
</evidence>
<proteinExistence type="predicted"/>
<keyword evidence="3" id="KW-1185">Reference proteome</keyword>
<dbReference type="HOGENOM" id="CLU_2980437_0_0_1"/>
<evidence type="ECO:0000256" key="1">
    <source>
        <dbReference type="SAM" id="MobiDB-lite"/>
    </source>
</evidence>
<protein>
    <submittedName>
        <fullName evidence="2">Uncharacterized protein</fullName>
    </submittedName>
</protein>
<sequence length="58" mass="6047">MFARDDGGGADPTGDNLVDEVSSSDDDHLAESVVCGEVKDVVAQYHHCNCGPCLPNNA</sequence>